<name>A0ABR2L417_9EUKA</name>
<dbReference type="InterPro" id="IPR006597">
    <property type="entry name" value="Sel1-like"/>
</dbReference>
<keyword evidence="3 5" id="KW-0067">ATP-binding</keyword>
<dbReference type="SMART" id="SM00220">
    <property type="entry name" value="S_TKc"/>
    <property type="match status" value="1"/>
</dbReference>
<dbReference type="InterPro" id="IPR050767">
    <property type="entry name" value="Sel1_AlgK"/>
</dbReference>
<keyword evidence="1" id="KW-0418">Kinase</keyword>
<dbReference type="Gene3D" id="1.25.40.10">
    <property type="entry name" value="Tetratricopeptide repeat domain"/>
    <property type="match status" value="4"/>
</dbReference>
<keyword evidence="1" id="KW-0723">Serine/threonine-protein kinase</keyword>
<comment type="similarity">
    <text evidence="4">Belongs to the sel-1 family.</text>
</comment>
<dbReference type="InterPro" id="IPR011009">
    <property type="entry name" value="Kinase-like_dom_sf"/>
</dbReference>
<dbReference type="InterPro" id="IPR001245">
    <property type="entry name" value="Ser-Thr/Tyr_kinase_cat_dom"/>
</dbReference>
<dbReference type="Pfam" id="PF08238">
    <property type="entry name" value="Sel1"/>
    <property type="match status" value="23"/>
</dbReference>
<dbReference type="SUPFAM" id="SSF81901">
    <property type="entry name" value="HCP-like"/>
    <property type="match status" value="5"/>
</dbReference>
<dbReference type="EMBL" id="JAPFFF010000002">
    <property type="protein sequence ID" value="KAK8897467.1"/>
    <property type="molecule type" value="Genomic_DNA"/>
</dbReference>
<dbReference type="CDD" id="cd00180">
    <property type="entry name" value="PKc"/>
    <property type="match status" value="1"/>
</dbReference>
<sequence>MRTKYYQNFLSKKKYEKLDLVHNPNMCSALLQKKIKDKCIIINSQKVDMLDDIFLIYFDTTLIITNKSNFHPIQQLFKQNDISLIHYIQKNSYSAINEQIDKSIQLEKVFYNETKIELFLYRLMRYLNQDEKHEYETVFGYLLQKSYNESRIDRVEKYRELFQPNVKITKMQMDDFINLYELGSGSGGHVYLAYNHKEEKIYAMKMHNDGDKGNDKLRKREIHNYEIFQHPFLPRFYGSPDNKSVVIDYIDGLTLKEIKEIHLDLFEKIIIIMEILFTIQYFHMKKCIYRDLKPVNVIIDHYKNGIIIDFDRIIEDSGNKREDRTLTFLGNYIAPEIIQEGKPFSTKADIYSIGKLIYYIIKEEEATETSRLMLEPDFFEIQEIIDESTKENPDERPEISEIILKMIKYFINNINKYRMNDFLMRKFLKIIEDNNSSNKFSNELDIIYSSNSNISNIFNNFKQCFINHDITLRNQYLHEILYKFKFSYYDELAEQEQEEKLLQLQDELKIIVIDECDFNKMKYSIICFNYNLIIIKRSGENEDYFINNFIMKHIESEVFFLKELDHKSLCEIQAFSNHFRINNNEFSIFWNIISKCLILFLLKKSYNQIQIRRYDKHYRKIINNDIPEGSFFIIREEISEEINGASLIYYIPTEEIMILKRVKDTSEEAEGEINERMKYKDINIPHMNRYYGYIEKDDMKYYLIEYIEGTTLDKYDKKKLTTNEKCNIILKMMIATRYLESEGIIYKYLYLNNIIIDKEKEPILKNYEIIPKLHNKEYLNSAQKYVSFLTYLIIYLSYDNHEHIQDIKKNEKVSINELIKIFYRNILLRTCDKESFESNVIQKDEVGTEYCKFFNSLGYISRHNILKPKNICKAIHFYSLAANENYSRAQFNLGIIYYNGDEIPRDMSKAIHYLTLAANQNNSKAQLILGIIYYNGDEISRDMNKAIHYLTLAANQNEPKAQFNLGYIYYNGDEISRDMNKAIHYLTLAANQNEPKAQFNLGYIYDKGDGIPRDMNKGIHYYLLAANQNNLDAQFNLGYIYEKGYGVSRNMNKAIHYYSLVANQNDSKAQFVLGIIYSNGDKIPRDINKAIYYFSLAANQNHSDAQFNLGAIYFNGDWIQRDMNKAIHYYGLAANQNHINAQLSLGNIYRFGNGISADINKSIYYYSLAANQNNSDAQCNLGIIYSEGEGIPRDMNKAIHYFSLAANNSNSKAQFYLGNIYYIGKRISRDINKAIHYYSLAADQNNSTAQFILGVIYSEGDGVACDIYKSIYYYSLAANQNDSDAQCNLGIIYSKGEGIPRDMNKAIHYFTLAANNSNSKAQFNLGLVYSEGDGVPCDMNKSIHFYSLAANQNLFEAQFNLGCIYYKGEGVLPDINKAIYYFSLAANQNFSSANYNLGIIYFNGDKVPRDINKAIHYFSLAAEQNYSAAQSSLGIIYFNGDGVTRDINKAIHYFSLAAEQNNSVAQYGLGIIYFNGYGVRPDENKGIHYFSLAAGQNYSAAQFNLGIIYFKGDGVPRDVDKGIHYFSLAASHNQPMAQFNLGYIYYCGLFVLRNIDKAIYYLSLAAKQYHSDAQFYLGSIYYEGLYVTHDIEKAIQYFKEASCFNHPRAKNNLGIIYKTGKGVPMNPHASIEYFEEAIRQKGDEVAMFNLAHLHFYEEINKTDLAKAIELLVKSAIKKNKLSVDLLILAVMKKYEKLNNSILEQEFEEIDKEKGHLIANLIIKEIQYRKIKDPNFYKNAFDRLKFINLVYYGDKVENQREKKKIEIIDKRPKLNKCFYEGLEEINN</sequence>
<dbReference type="InterPro" id="IPR000719">
    <property type="entry name" value="Prot_kinase_dom"/>
</dbReference>
<evidence type="ECO:0000256" key="1">
    <source>
        <dbReference type="ARBA" id="ARBA00022527"/>
    </source>
</evidence>
<dbReference type="Pfam" id="PF00069">
    <property type="entry name" value="Pkinase"/>
    <property type="match status" value="1"/>
</dbReference>
<feature type="domain" description="Protein kinase" evidence="6">
    <location>
        <begin position="176"/>
        <end position="410"/>
    </location>
</feature>
<keyword evidence="2 5" id="KW-0547">Nucleotide-binding</keyword>
<dbReference type="InterPro" id="IPR008271">
    <property type="entry name" value="Ser/Thr_kinase_AS"/>
</dbReference>
<dbReference type="InterPro" id="IPR017441">
    <property type="entry name" value="Protein_kinase_ATP_BS"/>
</dbReference>
<evidence type="ECO:0000259" key="6">
    <source>
        <dbReference type="PROSITE" id="PS50011"/>
    </source>
</evidence>
<protein>
    <recommendedName>
        <fullName evidence="6">Protein kinase domain-containing protein</fullName>
    </recommendedName>
</protein>
<comment type="caution">
    <text evidence="7">The sequence shown here is derived from an EMBL/GenBank/DDBJ whole genome shotgun (WGS) entry which is preliminary data.</text>
</comment>
<evidence type="ECO:0000256" key="5">
    <source>
        <dbReference type="PROSITE-ProRule" id="PRU10141"/>
    </source>
</evidence>
<dbReference type="Proteomes" id="UP001470230">
    <property type="component" value="Unassembled WGS sequence"/>
</dbReference>
<dbReference type="PANTHER" id="PTHR11102:SF160">
    <property type="entry name" value="ERAD-ASSOCIATED E3 UBIQUITIN-PROTEIN LIGASE COMPONENT HRD3"/>
    <property type="match status" value="1"/>
</dbReference>
<dbReference type="PROSITE" id="PS00108">
    <property type="entry name" value="PROTEIN_KINASE_ST"/>
    <property type="match status" value="1"/>
</dbReference>
<reference evidence="7 8" key="1">
    <citation type="submission" date="2024-04" db="EMBL/GenBank/DDBJ databases">
        <title>Tritrichomonas musculus Genome.</title>
        <authorList>
            <person name="Alves-Ferreira E."/>
            <person name="Grigg M."/>
            <person name="Lorenzi H."/>
            <person name="Galac M."/>
        </authorList>
    </citation>
    <scope>NUCLEOTIDE SEQUENCE [LARGE SCALE GENOMIC DNA]</scope>
    <source>
        <strain evidence="7 8">EAF2021</strain>
    </source>
</reference>
<organism evidence="7 8">
    <name type="scientific">Tritrichomonas musculus</name>
    <dbReference type="NCBI Taxonomy" id="1915356"/>
    <lineage>
        <taxon>Eukaryota</taxon>
        <taxon>Metamonada</taxon>
        <taxon>Parabasalia</taxon>
        <taxon>Tritrichomonadida</taxon>
        <taxon>Tritrichomonadidae</taxon>
        <taxon>Tritrichomonas</taxon>
    </lineage>
</organism>
<dbReference type="PROSITE" id="PS00107">
    <property type="entry name" value="PROTEIN_KINASE_ATP"/>
    <property type="match status" value="1"/>
</dbReference>
<dbReference type="SMART" id="SM00671">
    <property type="entry name" value="SEL1"/>
    <property type="match status" value="23"/>
</dbReference>
<keyword evidence="1" id="KW-0808">Transferase</keyword>
<dbReference type="Gene3D" id="1.10.510.10">
    <property type="entry name" value="Transferase(Phosphotransferase) domain 1"/>
    <property type="match status" value="2"/>
</dbReference>
<accession>A0ABR2L417</accession>
<dbReference type="PANTHER" id="PTHR11102">
    <property type="entry name" value="SEL-1-LIKE PROTEIN"/>
    <property type="match status" value="1"/>
</dbReference>
<dbReference type="Pfam" id="PF07714">
    <property type="entry name" value="PK_Tyr_Ser-Thr"/>
    <property type="match status" value="1"/>
</dbReference>
<dbReference type="PROSITE" id="PS50011">
    <property type="entry name" value="PROTEIN_KINASE_DOM"/>
    <property type="match status" value="2"/>
</dbReference>
<evidence type="ECO:0000256" key="3">
    <source>
        <dbReference type="ARBA" id="ARBA00022840"/>
    </source>
</evidence>
<feature type="binding site" evidence="5">
    <location>
        <position position="205"/>
    </location>
    <ligand>
        <name>ATP</name>
        <dbReference type="ChEBI" id="CHEBI:30616"/>
    </ligand>
</feature>
<keyword evidence="8" id="KW-1185">Reference proteome</keyword>
<evidence type="ECO:0000313" key="8">
    <source>
        <dbReference type="Proteomes" id="UP001470230"/>
    </source>
</evidence>
<proteinExistence type="inferred from homology"/>
<evidence type="ECO:0000313" key="7">
    <source>
        <dbReference type="EMBL" id="KAK8897467.1"/>
    </source>
</evidence>
<gene>
    <name evidence="7" type="ORF">M9Y10_015419</name>
</gene>
<dbReference type="SUPFAM" id="SSF56112">
    <property type="entry name" value="Protein kinase-like (PK-like)"/>
    <property type="match status" value="2"/>
</dbReference>
<evidence type="ECO:0000256" key="4">
    <source>
        <dbReference type="ARBA" id="ARBA00038101"/>
    </source>
</evidence>
<evidence type="ECO:0000256" key="2">
    <source>
        <dbReference type="ARBA" id="ARBA00022741"/>
    </source>
</evidence>
<dbReference type="InterPro" id="IPR011990">
    <property type="entry name" value="TPR-like_helical_dom_sf"/>
</dbReference>
<feature type="domain" description="Protein kinase" evidence="6">
    <location>
        <begin position="620"/>
        <end position="970"/>
    </location>
</feature>